<dbReference type="PIRSF" id="PIRSF001093">
    <property type="entry name" value="B-hxosamndse_ab_euk"/>
    <property type="match status" value="1"/>
</dbReference>
<dbReference type="GO" id="GO:0016020">
    <property type="term" value="C:membrane"/>
    <property type="evidence" value="ECO:0007669"/>
    <property type="project" value="TreeGrafter"/>
</dbReference>
<dbReference type="InterPro" id="IPR025705">
    <property type="entry name" value="Beta_hexosaminidase_sua/sub"/>
</dbReference>
<feature type="domain" description="Beta-hexosaminidase bacterial type N-terminal" evidence="8">
    <location>
        <begin position="32"/>
        <end position="165"/>
    </location>
</feature>
<comment type="similarity">
    <text evidence="2">Belongs to the glycosyl hydrolase 20 family.</text>
</comment>
<gene>
    <name evidence="9" type="ORF">BZG01_01190</name>
</gene>
<dbReference type="InterPro" id="IPR015882">
    <property type="entry name" value="HEX_bac_N"/>
</dbReference>
<dbReference type="Proteomes" id="UP000233618">
    <property type="component" value="Unassembled WGS sequence"/>
</dbReference>
<evidence type="ECO:0000313" key="9">
    <source>
        <dbReference type="EMBL" id="PKQ69615.1"/>
    </source>
</evidence>
<name>A0A2N3IH22_9BACT</name>
<feature type="domain" description="Glycoside hydrolase family 20 catalytic" evidence="7">
    <location>
        <begin position="169"/>
        <end position="482"/>
    </location>
</feature>
<comment type="caution">
    <text evidence="9">The sequence shown here is derived from an EMBL/GenBank/DDBJ whole genome shotgun (WGS) entry which is preliminary data.</text>
</comment>
<dbReference type="EMBL" id="MVDE01000001">
    <property type="protein sequence ID" value="PKQ69615.1"/>
    <property type="molecule type" value="Genomic_DNA"/>
</dbReference>
<reference evidence="9 10" key="1">
    <citation type="journal article" date="2017" name="Front. Microbiol.">
        <title>Labilibaculum manganireducens gen. nov., sp. nov. and Labilibaculum filiforme sp. nov., Novel Bacteroidetes Isolated from Subsurface Sediments of the Baltic Sea.</title>
        <authorList>
            <person name="Vandieken V."/>
            <person name="Marshall I.P."/>
            <person name="Niemann H."/>
            <person name="Engelen B."/>
            <person name="Cypionka H."/>
        </authorList>
    </citation>
    <scope>NUCLEOTIDE SEQUENCE [LARGE SCALE GENOMIC DNA]</scope>
    <source>
        <strain evidence="9 10">59.10-2M</strain>
    </source>
</reference>
<proteinExistence type="inferred from homology"/>
<evidence type="ECO:0000256" key="6">
    <source>
        <dbReference type="PIRSR" id="PIRSR625705-1"/>
    </source>
</evidence>
<evidence type="ECO:0000259" key="8">
    <source>
        <dbReference type="Pfam" id="PF02838"/>
    </source>
</evidence>
<dbReference type="InterPro" id="IPR029018">
    <property type="entry name" value="Hex-like_dom2"/>
</dbReference>
<accession>A0A2N3IH22</accession>
<dbReference type="AlphaFoldDB" id="A0A2N3IH22"/>
<dbReference type="Gene3D" id="3.20.20.80">
    <property type="entry name" value="Glycosidases"/>
    <property type="match status" value="1"/>
</dbReference>
<evidence type="ECO:0000256" key="1">
    <source>
        <dbReference type="ARBA" id="ARBA00001231"/>
    </source>
</evidence>
<comment type="catalytic activity">
    <reaction evidence="1">
        <text>Hydrolysis of terminal non-reducing N-acetyl-D-hexosamine residues in N-acetyl-beta-D-hexosaminides.</text>
        <dbReference type="EC" id="3.2.1.52"/>
    </reaction>
</comment>
<dbReference type="PRINTS" id="PR00738">
    <property type="entry name" value="GLHYDRLASE20"/>
</dbReference>
<keyword evidence="5" id="KW-0326">Glycosidase</keyword>
<dbReference type="SUPFAM" id="SSF51445">
    <property type="entry name" value="(Trans)glycosidases"/>
    <property type="match status" value="1"/>
</dbReference>
<dbReference type="PANTHER" id="PTHR22600">
    <property type="entry name" value="BETA-HEXOSAMINIDASE"/>
    <property type="match status" value="1"/>
</dbReference>
<dbReference type="GO" id="GO:0004563">
    <property type="term" value="F:beta-N-acetylhexosaminidase activity"/>
    <property type="evidence" value="ECO:0007669"/>
    <property type="project" value="UniProtKB-EC"/>
</dbReference>
<dbReference type="EC" id="3.2.1.52" evidence="3"/>
<dbReference type="Pfam" id="PF02838">
    <property type="entry name" value="Glyco_hydro_20b"/>
    <property type="match status" value="1"/>
</dbReference>
<protein>
    <recommendedName>
        <fullName evidence="3">beta-N-acetylhexosaminidase</fullName>
        <ecNumber evidence="3">3.2.1.52</ecNumber>
    </recommendedName>
</protein>
<dbReference type="RefSeq" id="WP_101308030.1">
    <property type="nucleotide sequence ID" value="NZ_MVDE01000001.1"/>
</dbReference>
<dbReference type="CDD" id="cd06568">
    <property type="entry name" value="GH20_SpHex_like"/>
    <property type="match status" value="1"/>
</dbReference>
<evidence type="ECO:0000313" key="10">
    <source>
        <dbReference type="Proteomes" id="UP000233618"/>
    </source>
</evidence>
<evidence type="ECO:0000256" key="2">
    <source>
        <dbReference type="ARBA" id="ARBA00006285"/>
    </source>
</evidence>
<feature type="active site" description="Proton donor" evidence="6">
    <location>
        <position position="332"/>
    </location>
</feature>
<dbReference type="PROSITE" id="PS51257">
    <property type="entry name" value="PROKAR_LIPOPROTEIN"/>
    <property type="match status" value="1"/>
</dbReference>
<evidence type="ECO:0000256" key="4">
    <source>
        <dbReference type="ARBA" id="ARBA00022801"/>
    </source>
</evidence>
<dbReference type="GO" id="GO:0030203">
    <property type="term" value="P:glycosaminoglycan metabolic process"/>
    <property type="evidence" value="ECO:0007669"/>
    <property type="project" value="TreeGrafter"/>
</dbReference>
<keyword evidence="4" id="KW-0378">Hydrolase</keyword>
<evidence type="ECO:0000256" key="3">
    <source>
        <dbReference type="ARBA" id="ARBA00012663"/>
    </source>
</evidence>
<dbReference type="InterPro" id="IPR015883">
    <property type="entry name" value="Glyco_hydro_20_cat"/>
</dbReference>
<organism evidence="9 10">
    <name type="scientific">Labilibaculum manganireducens</name>
    <dbReference type="NCBI Taxonomy" id="1940525"/>
    <lineage>
        <taxon>Bacteria</taxon>
        <taxon>Pseudomonadati</taxon>
        <taxon>Bacteroidota</taxon>
        <taxon>Bacteroidia</taxon>
        <taxon>Marinilabiliales</taxon>
        <taxon>Marinifilaceae</taxon>
        <taxon>Labilibaculum</taxon>
    </lineage>
</organism>
<dbReference type="InterPro" id="IPR017853">
    <property type="entry name" value="GH"/>
</dbReference>
<dbReference type="Pfam" id="PF00728">
    <property type="entry name" value="Glyco_hydro_20"/>
    <property type="match status" value="1"/>
</dbReference>
<keyword evidence="10" id="KW-1185">Reference proteome</keyword>
<dbReference type="Gene3D" id="3.30.379.10">
    <property type="entry name" value="Chitobiase/beta-hexosaminidase domain 2-like"/>
    <property type="match status" value="1"/>
</dbReference>
<dbReference type="PANTHER" id="PTHR22600:SF57">
    <property type="entry name" value="BETA-N-ACETYLHEXOSAMINIDASE"/>
    <property type="match status" value="1"/>
</dbReference>
<evidence type="ECO:0000259" key="7">
    <source>
        <dbReference type="Pfam" id="PF00728"/>
    </source>
</evidence>
<dbReference type="SUPFAM" id="SSF55545">
    <property type="entry name" value="beta-N-acetylhexosaminidase-like domain"/>
    <property type="match status" value="1"/>
</dbReference>
<sequence>MNKRILLIQALLVSLLLFSCKKPTPKDLAKENLIPQPDSLAATDSSFDWTAKTKIYVQEKQEGSQQVANYLAKLIAPSTGFTPEVKRVTNPADKKGIALILSDDTISGDEAYTLKITEKRVVLEAHQPAGLFRGVQTIRQLLPAKIELDSLQTGPWELASGIIKDSPNYQYRGAMLDVARHFFGVEDVKRFIDLIAAYKMNVLHLHLTDDQGWRIEIKSWPNLTTHGGSTQVGGEKGGFYTQNQYSEIVNYAQERFITVIPEIDMPGHTNAALASYACLNANNKVTELYTGTKVGFSTLDTDKEITYKFIDDVIGELAALTPGEYIHIGGDESNATKKKDYISFVNRVQKIVSRHKKKMIGWADVAAAELEENSLAQFWQTKPDNAIKAVNQNVKIIMSPANRAYLDMQYDSICPLGLHWAGYVDVKKAYGWSIENFAKGISKENIVGIEAPLWGETIETMDDIEYLVFPRLPGYAELGWSKNTNKSWEEYKIRLGKQKERFGYMNINYYQSPLIPWANRGNEKIIQQKEKK</sequence>
<dbReference type="GO" id="GO:0005975">
    <property type="term" value="P:carbohydrate metabolic process"/>
    <property type="evidence" value="ECO:0007669"/>
    <property type="project" value="InterPro"/>
</dbReference>
<evidence type="ECO:0000256" key="5">
    <source>
        <dbReference type="ARBA" id="ARBA00023295"/>
    </source>
</evidence>